<feature type="compositionally biased region" description="Basic and acidic residues" evidence="7">
    <location>
        <begin position="162"/>
        <end position="175"/>
    </location>
</feature>
<dbReference type="FunFam" id="1.10.10.60:FF:000356">
    <property type="entry name" value="MYB transcription factor"/>
    <property type="match status" value="1"/>
</dbReference>
<dbReference type="InterPro" id="IPR001005">
    <property type="entry name" value="SANT/Myb"/>
</dbReference>
<feature type="domain" description="HTH myb-type" evidence="9">
    <location>
        <begin position="79"/>
        <end position="133"/>
    </location>
</feature>
<dbReference type="RefSeq" id="XP_010911569.1">
    <property type="nucleotide sequence ID" value="XM_010913267.3"/>
</dbReference>
<evidence type="ECO:0000256" key="6">
    <source>
        <dbReference type="ARBA" id="ARBA00023242"/>
    </source>
</evidence>
<evidence type="ECO:0000256" key="7">
    <source>
        <dbReference type="SAM" id="MobiDB-lite"/>
    </source>
</evidence>
<evidence type="ECO:0000256" key="2">
    <source>
        <dbReference type="ARBA" id="ARBA00022737"/>
    </source>
</evidence>
<organism evidence="10 11">
    <name type="scientific">Elaeis guineensis var. tenera</name>
    <name type="common">Oil palm</name>
    <dbReference type="NCBI Taxonomy" id="51953"/>
    <lineage>
        <taxon>Eukaryota</taxon>
        <taxon>Viridiplantae</taxon>
        <taxon>Streptophyta</taxon>
        <taxon>Embryophyta</taxon>
        <taxon>Tracheophyta</taxon>
        <taxon>Spermatophyta</taxon>
        <taxon>Magnoliopsida</taxon>
        <taxon>Liliopsida</taxon>
        <taxon>Arecaceae</taxon>
        <taxon>Arecoideae</taxon>
        <taxon>Cocoseae</taxon>
        <taxon>Elaeidinae</taxon>
        <taxon>Elaeis</taxon>
    </lineage>
</organism>
<evidence type="ECO:0000259" key="9">
    <source>
        <dbReference type="PROSITE" id="PS51294"/>
    </source>
</evidence>
<dbReference type="CDD" id="cd00167">
    <property type="entry name" value="SANT"/>
    <property type="match status" value="2"/>
</dbReference>
<evidence type="ECO:0000313" key="10">
    <source>
        <dbReference type="Proteomes" id="UP000504607"/>
    </source>
</evidence>
<dbReference type="OrthoDB" id="2143914at2759"/>
<dbReference type="SUPFAM" id="SSF46689">
    <property type="entry name" value="Homeodomain-like"/>
    <property type="match status" value="1"/>
</dbReference>
<feature type="domain" description="HTH myb-type" evidence="9">
    <location>
        <begin position="27"/>
        <end position="78"/>
    </location>
</feature>
<accession>A0A6I9QNW2</accession>
<keyword evidence="5" id="KW-0804">Transcription</keyword>
<dbReference type="KEGG" id="egu:105037623"/>
<dbReference type="Gene3D" id="1.10.10.60">
    <property type="entry name" value="Homeodomain-like"/>
    <property type="match status" value="2"/>
</dbReference>
<gene>
    <name evidence="11" type="primary">LOC105037623</name>
</gene>
<feature type="region of interest" description="Disordered" evidence="7">
    <location>
        <begin position="156"/>
        <end position="200"/>
    </location>
</feature>
<reference evidence="11" key="1">
    <citation type="submission" date="2025-08" db="UniProtKB">
        <authorList>
            <consortium name="RefSeq"/>
        </authorList>
    </citation>
    <scope>IDENTIFICATION</scope>
</reference>
<evidence type="ECO:0000313" key="11">
    <source>
        <dbReference type="RefSeq" id="XP_010911569.1"/>
    </source>
</evidence>
<evidence type="ECO:0000259" key="8">
    <source>
        <dbReference type="PROSITE" id="PS50090"/>
    </source>
</evidence>
<feature type="domain" description="Myb-like" evidence="8">
    <location>
        <begin position="79"/>
        <end position="129"/>
    </location>
</feature>
<dbReference type="SMART" id="SM00717">
    <property type="entry name" value="SANT"/>
    <property type="match status" value="2"/>
</dbReference>
<evidence type="ECO:0000256" key="5">
    <source>
        <dbReference type="ARBA" id="ARBA00023163"/>
    </source>
</evidence>
<evidence type="ECO:0000256" key="3">
    <source>
        <dbReference type="ARBA" id="ARBA00023015"/>
    </source>
</evidence>
<dbReference type="FunFam" id="1.10.10.60:FF:000060">
    <property type="entry name" value="MYB transcription factor"/>
    <property type="match status" value="1"/>
</dbReference>
<dbReference type="GO" id="GO:0000981">
    <property type="term" value="F:DNA-binding transcription factor activity, RNA polymerase II-specific"/>
    <property type="evidence" value="ECO:0007669"/>
    <property type="project" value="TreeGrafter"/>
</dbReference>
<protein>
    <submittedName>
        <fullName evidence="11">Transcription factor MYB54-like</fullName>
    </submittedName>
</protein>
<comment type="subcellular location">
    <subcellularLocation>
        <location evidence="1">Nucleus</location>
    </subcellularLocation>
</comment>
<evidence type="ECO:0000256" key="4">
    <source>
        <dbReference type="ARBA" id="ARBA00023125"/>
    </source>
</evidence>
<proteinExistence type="predicted"/>
<dbReference type="GO" id="GO:0000978">
    <property type="term" value="F:RNA polymerase II cis-regulatory region sequence-specific DNA binding"/>
    <property type="evidence" value="ECO:0007669"/>
    <property type="project" value="TreeGrafter"/>
</dbReference>
<sequence>MQARQLKQRGDLLIMELAAATGGAEDTKGCSRGHWRPSEDEKLRQLVEEYGPQNWNLIAEKLRGRSGKSCRLRWFNQLDPRINRRPFTEEEEERLLAAHRVHGNKWAFIARLFPGRTDNAVKNHWHVIMARRQRERSRIFSKRYCRNPLLDACSNTNTAHQGESDSRPPTKDRIFKLSPLSSSPSMAFSGSTKSSSLRDNSGAKRMDYYNRFNVLESFHSTNRCLFSYHCTNQNFSAPGQANKKPFVGFTSVNDGCVGKDSDESEIIRVGDNMIQFVNIRADDEQEQEDEPMRHKDVPFIDFLGVGIAS</sequence>
<dbReference type="Pfam" id="PF13921">
    <property type="entry name" value="Myb_DNA-bind_6"/>
    <property type="match status" value="1"/>
</dbReference>
<dbReference type="PANTHER" id="PTHR45614:SF150">
    <property type="entry name" value="MYB-LIKE DNA-BINDING DOMAIN CONTAINING PROTEIN, EXPRESSED"/>
    <property type="match status" value="1"/>
</dbReference>
<evidence type="ECO:0000256" key="1">
    <source>
        <dbReference type="ARBA" id="ARBA00004123"/>
    </source>
</evidence>
<dbReference type="InterPro" id="IPR017930">
    <property type="entry name" value="Myb_dom"/>
</dbReference>
<feature type="domain" description="Myb-like" evidence="8">
    <location>
        <begin position="27"/>
        <end position="78"/>
    </location>
</feature>
<dbReference type="PANTHER" id="PTHR45614">
    <property type="entry name" value="MYB PROTEIN-RELATED"/>
    <property type="match status" value="1"/>
</dbReference>
<dbReference type="InterPro" id="IPR050560">
    <property type="entry name" value="MYB_TF"/>
</dbReference>
<dbReference type="InParanoid" id="A0A6I9QNW2"/>
<keyword evidence="10" id="KW-1185">Reference proteome</keyword>
<keyword evidence="4" id="KW-0238">DNA-binding</keyword>
<dbReference type="AlphaFoldDB" id="A0A6I9QNW2"/>
<dbReference type="InterPro" id="IPR009057">
    <property type="entry name" value="Homeodomain-like_sf"/>
</dbReference>
<dbReference type="GeneID" id="105037623"/>
<name>A0A6I9QNW2_ELAGV</name>
<dbReference type="PROSITE" id="PS51294">
    <property type="entry name" value="HTH_MYB"/>
    <property type="match status" value="2"/>
</dbReference>
<dbReference type="GO" id="GO:0005634">
    <property type="term" value="C:nucleus"/>
    <property type="evidence" value="ECO:0007669"/>
    <property type="project" value="UniProtKB-SubCell"/>
</dbReference>
<keyword evidence="6" id="KW-0539">Nucleus</keyword>
<keyword evidence="2" id="KW-0677">Repeat</keyword>
<keyword evidence="3" id="KW-0805">Transcription regulation</keyword>
<dbReference type="PROSITE" id="PS50090">
    <property type="entry name" value="MYB_LIKE"/>
    <property type="match status" value="2"/>
</dbReference>
<feature type="compositionally biased region" description="Polar residues" evidence="7">
    <location>
        <begin position="186"/>
        <end position="199"/>
    </location>
</feature>
<dbReference type="Proteomes" id="UP000504607">
    <property type="component" value="Chromosome 2"/>
</dbReference>